<dbReference type="GO" id="GO:0031625">
    <property type="term" value="F:ubiquitin protein ligase binding"/>
    <property type="evidence" value="ECO:0007669"/>
    <property type="project" value="TreeGrafter"/>
</dbReference>
<sequence>MLTLVRIRSKQGTVRIEIDPADDVSVLGTKIASDLKIPDYSSITISDKPTTSTPIRDLVGKSINELGIRHGDLLFITYQENVTSESSKTNNVGTKPSTLFDIKQDPIDDFLEKQDGLIKRGRDPKFCKHAANGMCDYCMPLEPYDISYLTENKIKHMSFHAYLRKINKQNKQNSKFIPPLEEPDLCVNKNCSGSHAPWPEGICTKCQPSAITLQLQEYRMVDHVEFSASSLINNFIHFWRSTGTQRFGYLYGRYEHYPDVPLGVKAVVEAIYEPPQEDEVDGLTLTLPWNDEKLVDEVAMNCGLQKVGMIYTDLTDDGSGLGKECCFSAAMQNKHPTASKWCASGKFNSRFVTCVVTGNTNGDIDVSAYQVSNICTSMVAEDIIKASVDPSIIRVKESTSEKYVPEVFYKYKNNYGVNVQESAKPCFPVEYLLVNVTHGFPNNPVPLFTSPKNFPIENRPGIESQDLKCLYRHLGLESSGNVHVDCVSDFHLLTFVKGTGILDQNDFAALARLAVSHEEKDANQLAQSTGWQTLVTIMNLS</sequence>
<dbReference type="GO" id="GO:0043130">
    <property type="term" value="F:ubiquitin binding"/>
    <property type="evidence" value="ECO:0007669"/>
    <property type="project" value="TreeGrafter"/>
</dbReference>
<dbReference type="InterPro" id="IPR007717">
    <property type="entry name" value="NPL4_C"/>
</dbReference>
<dbReference type="EMBL" id="CAJVQA010002247">
    <property type="protein sequence ID" value="CAG8541578.1"/>
    <property type="molecule type" value="Genomic_DNA"/>
</dbReference>
<dbReference type="InterPro" id="IPR024682">
    <property type="entry name" value="Npl4_Ub-like_dom"/>
</dbReference>
<dbReference type="Pfam" id="PF11543">
    <property type="entry name" value="UN_NPL4"/>
    <property type="match status" value="1"/>
</dbReference>
<accession>A0A9N9AUS8</accession>
<feature type="domain" description="MPN" evidence="6">
    <location>
        <begin position="224"/>
        <end position="375"/>
    </location>
</feature>
<dbReference type="InterPro" id="IPR029071">
    <property type="entry name" value="Ubiquitin-like_domsf"/>
</dbReference>
<evidence type="ECO:0000313" key="8">
    <source>
        <dbReference type="Proteomes" id="UP000789759"/>
    </source>
</evidence>
<dbReference type="OrthoDB" id="10251089at2759"/>
<gene>
    <name evidence="7" type="ORF">CPELLU_LOCUS4325</name>
</gene>
<evidence type="ECO:0000256" key="5">
    <source>
        <dbReference type="ARBA" id="ARBA00024703"/>
    </source>
</evidence>
<dbReference type="Pfam" id="PF05021">
    <property type="entry name" value="NPL4"/>
    <property type="match status" value="1"/>
</dbReference>
<dbReference type="GO" id="GO:0048471">
    <property type="term" value="C:perinuclear region of cytoplasm"/>
    <property type="evidence" value="ECO:0007669"/>
    <property type="project" value="UniProtKB-SubCell"/>
</dbReference>
<keyword evidence="8" id="KW-1185">Reference proteome</keyword>
<comment type="caution">
    <text evidence="7">The sequence shown here is derived from an EMBL/GenBank/DDBJ whole genome shotgun (WGS) entry which is preliminary data.</text>
</comment>
<evidence type="ECO:0000256" key="3">
    <source>
        <dbReference type="ARBA" id="ARBA00011025"/>
    </source>
</evidence>
<name>A0A9N9AUS8_9GLOM</name>
<reference evidence="7" key="1">
    <citation type="submission" date="2021-06" db="EMBL/GenBank/DDBJ databases">
        <authorList>
            <person name="Kallberg Y."/>
            <person name="Tangrot J."/>
            <person name="Rosling A."/>
        </authorList>
    </citation>
    <scope>NUCLEOTIDE SEQUENCE</scope>
    <source>
        <strain evidence="7">FL966</strain>
    </source>
</reference>
<evidence type="ECO:0000259" key="6">
    <source>
        <dbReference type="PROSITE" id="PS50249"/>
    </source>
</evidence>
<comment type="similarity">
    <text evidence="3">Belongs to the NPL4 family.</text>
</comment>
<dbReference type="InterPro" id="IPR016563">
    <property type="entry name" value="Npl4"/>
</dbReference>
<organism evidence="7 8">
    <name type="scientific">Cetraspora pellucida</name>
    <dbReference type="NCBI Taxonomy" id="1433469"/>
    <lineage>
        <taxon>Eukaryota</taxon>
        <taxon>Fungi</taxon>
        <taxon>Fungi incertae sedis</taxon>
        <taxon>Mucoromycota</taxon>
        <taxon>Glomeromycotina</taxon>
        <taxon>Glomeromycetes</taxon>
        <taxon>Diversisporales</taxon>
        <taxon>Gigasporaceae</taxon>
        <taxon>Cetraspora</taxon>
    </lineage>
</organism>
<dbReference type="InterPro" id="IPR007716">
    <property type="entry name" value="NPL4_Zn-bd_put"/>
</dbReference>
<evidence type="ECO:0000256" key="4">
    <source>
        <dbReference type="ARBA" id="ARBA00019709"/>
    </source>
</evidence>
<evidence type="ECO:0000256" key="2">
    <source>
        <dbReference type="ARBA" id="ARBA00004556"/>
    </source>
</evidence>
<evidence type="ECO:0000256" key="1">
    <source>
        <dbReference type="ARBA" id="ARBA00004335"/>
    </source>
</evidence>
<dbReference type="PROSITE" id="PS50249">
    <property type="entry name" value="MPN"/>
    <property type="match status" value="1"/>
</dbReference>
<dbReference type="SUPFAM" id="SSF54236">
    <property type="entry name" value="Ubiquitin-like"/>
    <property type="match status" value="1"/>
</dbReference>
<dbReference type="CDD" id="cd08061">
    <property type="entry name" value="MPN_NPL4"/>
    <property type="match status" value="1"/>
</dbReference>
<protein>
    <recommendedName>
        <fullName evidence="4">Nuclear protein localization protein 4</fullName>
    </recommendedName>
</protein>
<dbReference type="PANTHER" id="PTHR12710:SF0">
    <property type="entry name" value="NUCLEAR PROTEIN LOCALIZATION PROTEIN 4 HOMOLOG"/>
    <property type="match status" value="1"/>
</dbReference>
<dbReference type="AlphaFoldDB" id="A0A9N9AUS8"/>
<dbReference type="PIRSF" id="PIRSF010052">
    <property type="entry name" value="Polyub_prc_Npl4"/>
    <property type="match status" value="1"/>
</dbReference>
<dbReference type="InterPro" id="IPR037518">
    <property type="entry name" value="MPN"/>
</dbReference>
<dbReference type="GO" id="GO:0031965">
    <property type="term" value="C:nuclear membrane"/>
    <property type="evidence" value="ECO:0007669"/>
    <property type="project" value="UniProtKB-SubCell"/>
</dbReference>
<proteinExistence type="inferred from homology"/>
<evidence type="ECO:0000313" key="7">
    <source>
        <dbReference type="EMBL" id="CAG8541578.1"/>
    </source>
</evidence>
<comment type="subcellular location">
    <subcellularLocation>
        <location evidence="2">Cytoplasm</location>
        <location evidence="2">Perinuclear region</location>
    </subcellularLocation>
    <subcellularLocation>
        <location evidence="1">Nucleus membrane</location>
        <topology evidence="1">Peripheral membrane protein</topology>
        <orientation evidence="1">Cytoplasmic side</orientation>
    </subcellularLocation>
</comment>
<dbReference type="Proteomes" id="UP000789759">
    <property type="component" value="Unassembled WGS sequence"/>
</dbReference>
<dbReference type="Pfam" id="PF05020">
    <property type="entry name" value="zf-NPL4"/>
    <property type="match status" value="1"/>
</dbReference>
<dbReference type="PANTHER" id="PTHR12710">
    <property type="entry name" value="NUCLEAR PROTEIN LOCALIZATION 4"/>
    <property type="match status" value="1"/>
</dbReference>
<dbReference type="GO" id="GO:0006511">
    <property type="term" value="P:ubiquitin-dependent protein catabolic process"/>
    <property type="evidence" value="ECO:0007669"/>
    <property type="project" value="InterPro"/>
</dbReference>
<dbReference type="Gene3D" id="3.10.20.90">
    <property type="entry name" value="Phosphatidylinositol 3-kinase Catalytic Subunit, Chain A, domain 1"/>
    <property type="match status" value="1"/>
</dbReference>
<comment type="function">
    <text evidence="5">Involved in the import of nuclear-targeted proteins into the nucleus and the export of poly(A) RNA out of the nucleus. Has a role in the endoplasmic reticulum-associated degradation (ERAD) pathway.</text>
</comment>